<evidence type="ECO:0000313" key="2">
    <source>
        <dbReference type="Proteomes" id="UP000192872"/>
    </source>
</evidence>
<name>A0A1W9I0I6_9HYPH</name>
<dbReference type="PANTHER" id="PTHR39328:SF1">
    <property type="entry name" value="BLL2871 PROTEIN"/>
    <property type="match status" value="1"/>
</dbReference>
<organism evidence="1 2">
    <name type="scientific">Candidatus Raskinella chloraquaticus</name>
    <dbReference type="NCBI Taxonomy" id="1951219"/>
    <lineage>
        <taxon>Bacteria</taxon>
        <taxon>Pseudomonadati</taxon>
        <taxon>Pseudomonadota</taxon>
        <taxon>Alphaproteobacteria</taxon>
        <taxon>Hyphomicrobiales</taxon>
        <taxon>Phreatobacteraceae</taxon>
        <taxon>Candidatus Raskinella</taxon>
    </lineage>
</organism>
<dbReference type="SUPFAM" id="SSF56235">
    <property type="entry name" value="N-terminal nucleophile aminohydrolases (Ntn hydrolases)"/>
    <property type="match status" value="1"/>
</dbReference>
<proteinExistence type="predicted"/>
<gene>
    <name evidence="1" type="ORF">A4S15_05425</name>
</gene>
<dbReference type="Pfam" id="PF06267">
    <property type="entry name" value="DUF1028"/>
    <property type="match status" value="1"/>
</dbReference>
<dbReference type="EMBL" id="LWDL01000010">
    <property type="protein sequence ID" value="OQW53213.1"/>
    <property type="molecule type" value="Genomic_DNA"/>
</dbReference>
<comment type="caution">
    <text evidence="1">The sequence shown here is derived from an EMBL/GenBank/DDBJ whole genome shotgun (WGS) entry which is preliminary data.</text>
</comment>
<reference evidence="1 2" key="1">
    <citation type="journal article" date="2017" name="Water Res.">
        <title>Comammox in drinking water systems.</title>
        <authorList>
            <person name="Wang Y."/>
            <person name="Ma L."/>
            <person name="Mao Y."/>
            <person name="Jiang X."/>
            <person name="Xia Y."/>
            <person name="Yu K."/>
            <person name="Li B."/>
            <person name="Zhang T."/>
        </authorList>
    </citation>
    <scope>NUCLEOTIDE SEQUENCE [LARGE SCALE GENOMIC DNA]</scope>
    <source>
        <strain evidence="1">SG_bin8</strain>
    </source>
</reference>
<dbReference type="Gene3D" id="3.60.20.10">
    <property type="entry name" value="Glutamine Phosphoribosylpyrophosphate, subunit 1, domain 1"/>
    <property type="match status" value="1"/>
</dbReference>
<dbReference type="AlphaFoldDB" id="A0A1W9I0I6"/>
<dbReference type="RefSeq" id="WP_376800948.1">
    <property type="nucleotide sequence ID" value="NZ_DBNB01000038.1"/>
</dbReference>
<dbReference type="InterPro" id="IPR010430">
    <property type="entry name" value="DUF1028"/>
</dbReference>
<dbReference type="PANTHER" id="PTHR39328">
    <property type="entry name" value="BLL2871 PROTEIN"/>
    <property type="match status" value="1"/>
</dbReference>
<sequence length="242" mass="25942">MTWSIVAKDKRSGAYAVAVTTCAFAVGARVPAGGGLIGALASQAFTNPLYMVDGHRLLQEGRSASDVIAILTAADSGREHRQLHVIDREGQTARFTGSECIDWCGSVSAPFVSVAGNMLAGPQVVDETLKAYIAGADLEFDERLLRALEAGQQAGGDKRGKQSAALKIWTSEAFPDLDLRVDDHGEPLVELRRLLGVAHERFVPFQQACATRLKPAGMTDRAELEIHIDAYRARRAAAKVDG</sequence>
<accession>A0A1W9I0I6</accession>
<protein>
    <submittedName>
        <fullName evidence="1">Pilus assembly protein</fullName>
    </submittedName>
</protein>
<evidence type="ECO:0000313" key="1">
    <source>
        <dbReference type="EMBL" id="OQW53213.1"/>
    </source>
</evidence>
<dbReference type="STRING" id="1827387.A4S15_05425"/>
<dbReference type="InterPro" id="IPR029055">
    <property type="entry name" value="Ntn_hydrolases_N"/>
</dbReference>
<dbReference type="Proteomes" id="UP000192872">
    <property type="component" value="Unassembled WGS sequence"/>
</dbReference>